<accession>T0MHL0</accession>
<dbReference type="GO" id="GO:0006261">
    <property type="term" value="P:DNA-templated DNA replication"/>
    <property type="evidence" value="ECO:0007669"/>
    <property type="project" value="InterPro"/>
</dbReference>
<dbReference type="VEuPathDB" id="MicrosporidiaDB:NAPIS_ORF01984"/>
<dbReference type="OrthoDB" id="338231at2759"/>
<dbReference type="AlphaFoldDB" id="T0MHL0"/>
<dbReference type="HOGENOM" id="CLU_127203_0_0_1"/>
<reference evidence="1 2" key="1">
    <citation type="journal article" date="2013" name="BMC Genomics">
        <title>Genome sequencing and comparative genomics of honey bee microsporidia, Nosema apis reveal novel insights into host-parasite interactions.</title>
        <authorList>
            <person name="Chen Yp."/>
            <person name="Pettis J.S."/>
            <person name="Zhao Y."/>
            <person name="Liu X."/>
            <person name="Tallon L.J."/>
            <person name="Sadzewicz L.D."/>
            <person name="Li R."/>
            <person name="Zheng H."/>
            <person name="Huang S."/>
            <person name="Zhang X."/>
            <person name="Hamilton M.C."/>
            <person name="Pernal S.F."/>
            <person name="Melathopoulos A.P."/>
            <person name="Yan X."/>
            <person name="Evans J.D."/>
        </authorList>
    </citation>
    <scope>NUCLEOTIDE SEQUENCE [LARGE SCALE GENOMIC DNA]</scope>
    <source>
        <strain evidence="1 2">BRL 01</strain>
    </source>
</reference>
<proteinExistence type="predicted"/>
<sequence>MNINDLIEAFLNEKSTTALLKYKEDVISKFHHRLQLQKTFKFKIQDSIIIKNIYELEIDRIEYYLREYIMTRIEKLKRNLFIDVSLLSNNEKIFYEKYLNKLKEKGFVCENSCEDNVVVGFICKKDLGNVILDEEDVEVYSGDFFVGPLSDVYSLVLNGDICLI</sequence>
<dbReference type="PIRSF" id="PIRSF007764">
    <property type="entry name" value="Sld5"/>
    <property type="match status" value="1"/>
</dbReference>
<dbReference type="EMBL" id="KE647286">
    <property type="protein sequence ID" value="EQB60440.1"/>
    <property type="molecule type" value="Genomic_DNA"/>
</dbReference>
<dbReference type="SUPFAM" id="SSF158573">
    <property type="entry name" value="GINS helical bundle-like"/>
    <property type="match status" value="1"/>
</dbReference>
<dbReference type="Gene3D" id="1.20.58.1030">
    <property type="match status" value="1"/>
</dbReference>
<evidence type="ECO:0008006" key="3">
    <source>
        <dbReference type="Google" id="ProtNLM"/>
    </source>
</evidence>
<keyword evidence="2" id="KW-1185">Reference proteome</keyword>
<protein>
    <recommendedName>
        <fullName evidence="3">DNA replication complex GINS protein SLD5</fullName>
    </recommendedName>
</protein>
<dbReference type="InterPro" id="IPR036224">
    <property type="entry name" value="GINS_bundle-like_dom_sf"/>
</dbReference>
<dbReference type="Proteomes" id="UP000053780">
    <property type="component" value="Unassembled WGS sequence"/>
</dbReference>
<evidence type="ECO:0000313" key="2">
    <source>
        <dbReference type="Proteomes" id="UP000053780"/>
    </source>
</evidence>
<gene>
    <name evidence="1" type="ORF">NAPIS_ORF01984</name>
</gene>
<name>T0MHL0_9MICR</name>
<organism evidence="1 2">
    <name type="scientific">Vairimorpha apis BRL 01</name>
    <dbReference type="NCBI Taxonomy" id="1037528"/>
    <lineage>
        <taxon>Eukaryota</taxon>
        <taxon>Fungi</taxon>
        <taxon>Fungi incertae sedis</taxon>
        <taxon>Microsporidia</taxon>
        <taxon>Nosematidae</taxon>
        <taxon>Vairimorpha</taxon>
    </lineage>
</organism>
<evidence type="ECO:0000313" key="1">
    <source>
        <dbReference type="EMBL" id="EQB60440.1"/>
    </source>
</evidence>
<dbReference type="InterPro" id="IPR008591">
    <property type="entry name" value="GINS_Sld5"/>
</dbReference>